<protein>
    <recommendedName>
        <fullName evidence="8">Abnormal spindle-like microcephaly-associated protein ASH domain-containing protein</fullName>
    </recommendedName>
</protein>
<dbReference type="EMBL" id="BEZZ01000661">
    <property type="protein sequence ID" value="GCC35073.1"/>
    <property type="molecule type" value="Genomic_DNA"/>
</dbReference>
<comment type="caution">
    <text evidence="6">The sequence shown here is derived from an EMBL/GenBank/DDBJ whole genome shotgun (WGS) entry which is preliminary data.</text>
</comment>
<name>A0A401SXF9_CHIPU</name>
<evidence type="ECO:0000259" key="4">
    <source>
        <dbReference type="Pfam" id="PF24778"/>
    </source>
</evidence>
<feature type="domain" description="CFAP74 fourth Ig-like" evidence="5">
    <location>
        <begin position="881"/>
        <end position="974"/>
    </location>
</feature>
<evidence type="ECO:0000256" key="1">
    <source>
        <dbReference type="SAM" id="Coils"/>
    </source>
</evidence>
<evidence type="ECO:0000256" key="2">
    <source>
        <dbReference type="SAM" id="MobiDB-lite"/>
    </source>
</evidence>
<reference evidence="6 7" key="1">
    <citation type="journal article" date="2018" name="Nat. Ecol. Evol.">
        <title>Shark genomes provide insights into elasmobranch evolution and the origin of vertebrates.</title>
        <authorList>
            <person name="Hara Y"/>
            <person name="Yamaguchi K"/>
            <person name="Onimaru K"/>
            <person name="Kadota M"/>
            <person name="Koyanagi M"/>
            <person name="Keeley SD"/>
            <person name="Tatsumi K"/>
            <person name="Tanaka K"/>
            <person name="Motone F"/>
            <person name="Kageyama Y"/>
            <person name="Nozu R"/>
            <person name="Adachi N"/>
            <person name="Nishimura O"/>
            <person name="Nakagawa R"/>
            <person name="Tanegashima C"/>
            <person name="Kiyatake I"/>
            <person name="Matsumoto R"/>
            <person name="Murakumo K"/>
            <person name="Nishida K"/>
            <person name="Terakita A"/>
            <person name="Kuratani S"/>
            <person name="Sato K"/>
            <person name="Hyodo S Kuraku.S."/>
        </authorList>
    </citation>
    <scope>NUCLEOTIDE SEQUENCE [LARGE SCALE GENOMIC DNA]</scope>
</reference>
<dbReference type="InterPro" id="IPR056310">
    <property type="entry name" value="Ig-CFAP74_4th"/>
</dbReference>
<dbReference type="Pfam" id="PF24778">
    <property type="entry name" value="Ig-CFAP74_3rd"/>
    <property type="match status" value="1"/>
</dbReference>
<feature type="domain" description="CFAP74 second Ig-like" evidence="3">
    <location>
        <begin position="697"/>
        <end position="760"/>
    </location>
</feature>
<dbReference type="STRING" id="137246.A0A401SXF9"/>
<dbReference type="InterPro" id="IPR013783">
    <property type="entry name" value="Ig-like_fold"/>
</dbReference>
<feature type="region of interest" description="Disordered" evidence="2">
    <location>
        <begin position="1091"/>
        <end position="1139"/>
    </location>
</feature>
<dbReference type="PANTHER" id="PTHR22538:SF0">
    <property type="entry name" value="CILIA- AND FLAGELLA-ASSOCIATED PROTEIN 74"/>
    <property type="match status" value="1"/>
</dbReference>
<dbReference type="Pfam" id="PF24770">
    <property type="entry name" value="Ig-CFAP74_2"/>
    <property type="match status" value="2"/>
</dbReference>
<organism evidence="6 7">
    <name type="scientific">Chiloscyllium punctatum</name>
    <name type="common">Brownbanded bambooshark</name>
    <name type="synonym">Hemiscyllium punctatum</name>
    <dbReference type="NCBI Taxonomy" id="137246"/>
    <lineage>
        <taxon>Eukaryota</taxon>
        <taxon>Metazoa</taxon>
        <taxon>Chordata</taxon>
        <taxon>Craniata</taxon>
        <taxon>Vertebrata</taxon>
        <taxon>Chondrichthyes</taxon>
        <taxon>Elasmobranchii</taxon>
        <taxon>Galeomorphii</taxon>
        <taxon>Galeoidea</taxon>
        <taxon>Orectolobiformes</taxon>
        <taxon>Hemiscylliidae</taxon>
        <taxon>Chiloscyllium</taxon>
    </lineage>
</organism>
<sequence>MLGPKPGPRVDMGGRQPLQMEYLNMEEEDVYQVENEGMEKQFYVFDELGMECDDEFSDDDDPEITWEENDSTNVKDLSYPETVHIQKRQRRLKELEILHQEKDLNVQKIRQELKECCMRIETLERERKEVEEDIQQQEHANNNAALFRLRAQHRRLCDELRGEEDLQAKITLKLQENECDMFEVELEQGKLMRLYEEHKNDDAKYEARLLLEAKQRLEAEQTAILQAEKRKTKTIKDVEKQKLEHKKAFEDAKKYNQKSIQYLKESMARARQEQADKEVKIREELEKRMQVILSLKKNITTSRENLQAMQARKAAKSATEKQKKDRQAPMVSESENFQQQMLQKKYLQEFEKKKQEFAEEQKTLKAEIMAKILREESTMEKKKKIYPVLFPEAQKSEHKTSEVWKFKKKLLQYIENSSEDDRVINTPDQERRSPSQISDEETVTEQIPNHFTQDVNDQLVDEESLNLPEFPGLWDNDHTPSKDEIVSKRLGVGTSKMEQEILARQLEKQRSGIVQKQVAAGREFKGCPFYSKPDVIHFKNFDIGQTYKKKATLINASYGITFCRLIAITDCLKDFIEVDFKPPGQISAGMSCEMAVTFKPLVNKDFEGEIMFRTHIGSFAVPLYCTTKKCDLIVDKQVIDFGCHTIGETITRTITLTNRGALNTYYQFLKSAPKRLLTGEMTDLNVPTSEDLFDLDQQLQHEIKIGKITVDEIGAFTSVKLPIIFAPLIPGETQMGFELVFSDPASKNITITARAKGVDVPVWLSNPNIDLKICMYDRLYQDSICACSRASTALQLKFEVCSELRNHLELLPKTGYIQAHSNFSFQLKFLPRKSLPEDAKKYFNKETRVLEAPMNILVANQTRSIPFIVHAIVTSSDLEIDYQTIDFGYCSIYESVWTTISLTNKSILSQEYGFVDIPEYVEVQPNDGFGVLLPLETLNIDIIVKAKEAKEYNFELICKSEINREFKISCQAVGVFPPLKLSHSVIHFAATALNDTSTVTLYVENSHTSQNEFIHSVPRIGKGEIAPVGPTLFEFVIPEYSYLSIAPAVGTVMPGEKCLVHLMFKPTLPDLLVQEEAVRMLCQAAESEGILEKQEAQSSKSDDLSNKKRSLPKQMETRGSSPSTPKPKEMNSISDSSLFEPPNPVNIPLDSNEYNAALASMLRDFKEDFHTFVIPCFVKYQESTDHKASGHSPYSIHNTLYLEVNCPTVAPPIILISGNKQNMVDFGAIAVEQRVLKRIEIQNISHFHLKLKSSVLDPCGPFELLNSLRSLQPGATHNLIFSFTPAKSKMYYEPLEIRSVKGNLSLILTGCGIDPSVTCSVENVLDVGYVLANQSRTVTFQLENATILNVMFSVKLDSLSYSKHREKQVLPEFLAPDGTSGSLVGTQNYGDQSVFSVTPIKGSIGPMQSQEFEITFNPDHESMYYSDGMQVELFDKVAHTIQLKGAAREHLMFVEGGDPVDVPVESLTILPSYDVSGFVIDPVKAMVEAGTVKVVTVSWTPPSGHDPLQTISATVKMSIKGDITENYQIILTAVVG</sequence>
<feature type="compositionally biased region" description="Basic and acidic residues" evidence="2">
    <location>
        <begin position="420"/>
        <end position="433"/>
    </location>
</feature>
<accession>A0A401SXF9</accession>
<dbReference type="Proteomes" id="UP000287033">
    <property type="component" value="Unassembled WGS sequence"/>
</dbReference>
<dbReference type="PANTHER" id="PTHR22538">
    <property type="entry name" value="CILIA- AND FLAGELLA-ASSOCIATED PROTEIN 74"/>
    <property type="match status" value="1"/>
</dbReference>
<evidence type="ECO:0000259" key="3">
    <source>
        <dbReference type="Pfam" id="PF24770"/>
    </source>
</evidence>
<feature type="domain" description="CFAP74 third Ig-like" evidence="4">
    <location>
        <begin position="762"/>
        <end position="874"/>
    </location>
</feature>
<dbReference type="Gene3D" id="2.60.40.10">
    <property type="entry name" value="Immunoglobulins"/>
    <property type="match status" value="5"/>
</dbReference>
<dbReference type="Pfam" id="PF24771">
    <property type="entry name" value="Ig_CFAP74_1st"/>
    <property type="match status" value="1"/>
</dbReference>
<dbReference type="InterPro" id="IPR056307">
    <property type="entry name" value="Ig-CFAP74_3rd"/>
</dbReference>
<keyword evidence="1" id="KW-0175">Coiled coil</keyword>
<feature type="compositionally biased region" description="Basic and acidic residues" evidence="2">
    <location>
        <begin position="318"/>
        <end position="327"/>
    </location>
</feature>
<evidence type="ECO:0000313" key="7">
    <source>
        <dbReference type="Proteomes" id="UP000287033"/>
    </source>
</evidence>
<dbReference type="InterPro" id="IPR056306">
    <property type="entry name" value="Ig-CFAP74_2nd"/>
</dbReference>
<evidence type="ECO:0000259" key="5">
    <source>
        <dbReference type="Pfam" id="PF24798"/>
    </source>
</evidence>
<feature type="region of interest" description="Disordered" evidence="2">
    <location>
        <begin position="420"/>
        <end position="450"/>
    </location>
</feature>
<dbReference type="OMA" id="ENTMWHI"/>
<proteinExistence type="predicted"/>
<dbReference type="Pfam" id="PF24798">
    <property type="entry name" value="Ig-CFAP74_4th"/>
    <property type="match status" value="1"/>
</dbReference>
<feature type="compositionally biased region" description="Basic and acidic residues" evidence="2">
    <location>
        <begin position="1091"/>
        <end position="1106"/>
    </location>
</feature>
<feature type="region of interest" description="Disordered" evidence="2">
    <location>
        <begin position="311"/>
        <end position="337"/>
    </location>
</feature>
<dbReference type="OrthoDB" id="545169at2759"/>
<feature type="coiled-coil region" evidence="1">
    <location>
        <begin position="92"/>
        <end position="143"/>
    </location>
</feature>
<feature type="domain" description="CFAP74 second Ig-like" evidence="3">
    <location>
        <begin position="632"/>
        <end position="672"/>
    </location>
</feature>
<gene>
    <name evidence="6" type="ORF">chiPu_0013553</name>
</gene>
<evidence type="ECO:0000313" key="6">
    <source>
        <dbReference type="EMBL" id="GCC35073.1"/>
    </source>
</evidence>
<evidence type="ECO:0008006" key="8">
    <source>
        <dbReference type="Google" id="ProtNLM"/>
    </source>
</evidence>
<keyword evidence="7" id="KW-1185">Reference proteome</keyword>